<evidence type="ECO:0000256" key="3">
    <source>
        <dbReference type="PROSITE-ProRule" id="PRU00221"/>
    </source>
</evidence>
<feature type="repeat" description="WD" evidence="3">
    <location>
        <begin position="1"/>
        <end position="42"/>
    </location>
</feature>
<name>A0A101UUI2_9ACTN</name>
<feature type="repeat" description="WD" evidence="3">
    <location>
        <begin position="85"/>
        <end position="116"/>
    </location>
</feature>
<proteinExistence type="predicted"/>
<comment type="caution">
    <text evidence="4">The sequence shown here is derived from an EMBL/GenBank/DDBJ whole genome shotgun (WGS) entry which is preliminary data.</text>
</comment>
<dbReference type="Gene3D" id="2.130.10.10">
    <property type="entry name" value="YVTN repeat-like/Quinoprotein amine dehydrogenase"/>
    <property type="match status" value="1"/>
</dbReference>
<dbReference type="InterPro" id="IPR020472">
    <property type="entry name" value="WD40_PAC1"/>
</dbReference>
<dbReference type="PANTHER" id="PTHR19848">
    <property type="entry name" value="WD40 REPEAT PROTEIN"/>
    <property type="match status" value="1"/>
</dbReference>
<dbReference type="PROSITE" id="PS00678">
    <property type="entry name" value="WD_REPEATS_1"/>
    <property type="match status" value="1"/>
</dbReference>
<protein>
    <submittedName>
        <fullName evidence="4">Uncharacterized protein</fullName>
    </submittedName>
</protein>
<gene>
    <name evidence="4" type="ORF">AQJ91_32945</name>
</gene>
<dbReference type="PRINTS" id="PR00320">
    <property type="entry name" value="GPROTEINBRPT"/>
</dbReference>
<organism evidence="4 5">
    <name type="scientific">Streptomyces dysideae</name>
    <dbReference type="NCBI Taxonomy" id="909626"/>
    <lineage>
        <taxon>Bacteria</taxon>
        <taxon>Bacillati</taxon>
        <taxon>Actinomycetota</taxon>
        <taxon>Actinomycetes</taxon>
        <taxon>Kitasatosporales</taxon>
        <taxon>Streptomycetaceae</taxon>
        <taxon>Streptomyces</taxon>
    </lineage>
</organism>
<evidence type="ECO:0000256" key="2">
    <source>
        <dbReference type="ARBA" id="ARBA00022737"/>
    </source>
</evidence>
<keyword evidence="1 3" id="KW-0853">WD repeat</keyword>
<feature type="repeat" description="WD" evidence="3">
    <location>
        <begin position="43"/>
        <end position="84"/>
    </location>
</feature>
<evidence type="ECO:0000313" key="5">
    <source>
        <dbReference type="Proteomes" id="UP000053260"/>
    </source>
</evidence>
<dbReference type="SMART" id="SM00320">
    <property type="entry name" value="WD40"/>
    <property type="match status" value="3"/>
</dbReference>
<evidence type="ECO:0000313" key="4">
    <source>
        <dbReference type="EMBL" id="KUO17097.1"/>
    </source>
</evidence>
<keyword evidence="2" id="KW-0677">Repeat</keyword>
<reference evidence="4 5" key="1">
    <citation type="submission" date="2015-10" db="EMBL/GenBank/DDBJ databases">
        <title>Draft genome sequence of Streptomyces sp. RV15, isolated from a marine sponge.</title>
        <authorList>
            <person name="Ruckert C."/>
            <person name="Abdelmohsen U.R."/>
            <person name="Winkler A."/>
            <person name="Hentschel U."/>
            <person name="Kalinowski J."/>
            <person name="Kampfer P."/>
            <person name="Glaeser S."/>
        </authorList>
    </citation>
    <scope>NUCLEOTIDE SEQUENCE [LARGE SCALE GENOMIC DNA]</scope>
    <source>
        <strain evidence="4 5">RV15</strain>
    </source>
</reference>
<evidence type="ECO:0000256" key="1">
    <source>
        <dbReference type="ARBA" id="ARBA00022574"/>
    </source>
</evidence>
<dbReference type="EMBL" id="LMXB01000081">
    <property type="protein sequence ID" value="KUO17097.1"/>
    <property type="molecule type" value="Genomic_DNA"/>
</dbReference>
<dbReference type="InterPro" id="IPR015943">
    <property type="entry name" value="WD40/YVTN_repeat-like_dom_sf"/>
</dbReference>
<sequence length="152" mass="16488">MHGHGQDVWGVAWSPDGNRLASAAHDQTAIVWDLTTGTAATTLAGHSDFVEGIAWSPDGRHIATGADDRTVRVWSAATFEEIGVVGVHQDKVTSVAWSPDGTRLLTGSADGTARVWRADPDYDRLEATARGRVFRTLTHEERRQHLLPLDPA</sequence>
<dbReference type="Proteomes" id="UP000053260">
    <property type="component" value="Unassembled WGS sequence"/>
</dbReference>
<accession>A0A101UUI2</accession>
<dbReference type="InterPro" id="IPR001680">
    <property type="entry name" value="WD40_rpt"/>
</dbReference>
<dbReference type="PROSITE" id="PS50082">
    <property type="entry name" value="WD_REPEATS_2"/>
    <property type="match status" value="3"/>
</dbReference>
<dbReference type="InterPro" id="IPR019775">
    <property type="entry name" value="WD40_repeat_CS"/>
</dbReference>
<dbReference type="STRING" id="909626.AQJ91_32945"/>
<keyword evidence="5" id="KW-1185">Reference proteome</keyword>
<dbReference type="SUPFAM" id="SSF50978">
    <property type="entry name" value="WD40 repeat-like"/>
    <property type="match status" value="1"/>
</dbReference>
<dbReference type="Pfam" id="PF00400">
    <property type="entry name" value="WD40"/>
    <property type="match status" value="3"/>
</dbReference>
<dbReference type="AlphaFoldDB" id="A0A101UUI2"/>
<dbReference type="InterPro" id="IPR036322">
    <property type="entry name" value="WD40_repeat_dom_sf"/>
</dbReference>
<dbReference type="PANTHER" id="PTHR19848:SF8">
    <property type="entry name" value="F-BOX AND WD REPEAT DOMAIN CONTAINING 7"/>
    <property type="match status" value="1"/>
</dbReference>
<dbReference type="PROSITE" id="PS50294">
    <property type="entry name" value="WD_REPEATS_REGION"/>
    <property type="match status" value="3"/>
</dbReference>